<dbReference type="PROSITE" id="PS50977">
    <property type="entry name" value="HTH_TETR_2"/>
    <property type="match status" value="1"/>
</dbReference>
<dbReference type="AlphaFoldDB" id="A0A972VYB8"/>
<evidence type="ECO:0000313" key="4">
    <source>
        <dbReference type="EMBL" id="NQV65589.1"/>
    </source>
</evidence>
<dbReference type="Gene3D" id="1.10.357.10">
    <property type="entry name" value="Tetracycline Repressor, domain 2"/>
    <property type="match status" value="1"/>
</dbReference>
<evidence type="ECO:0000256" key="2">
    <source>
        <dbReference type="PROSITE-ProRule" id="PRU00335"/>
    </source>
</evidence>
<reference evidence="4" key="1">
    <citation type="submission" date="2020-05" db="EMBL/GenBank/DDBJ databases">
        <title>Sulfur intermediates as new biogeochemical hubs in an aquatic model microbial ecosystem.</title>
        <authorList>
            <person name="Vigneron A."/>
        </authorList>
    </citation>
    <scope>NUCLEOTIDE SEQUENCE</scope>
    <source>
        <strain evidence="4">Bin.250</strain>
    </source>
</reference>
<dbReference type="InterPro" id="IPR001647">
    <property type="entry name" value="HTH_TetR"/>
</dbReference>
<dbReference type="EMBL" id="JABMOJ010000352">
    <property type="protein sequence ID" value="NQV65589.1"/>
    <property type="molecule type" value="Genomic_DNA"/>
</dbReference>
<feature type="DNA-binding region" description="H-T-H motif" evidence="2">
    <location>
        <begin position="19"/>
        <end position="38"/>
    </location>
</feature>
<dbReference type="GO" id="GO:0003677">
    <property type="term" value="F:DNA binding"/>
    <property type="evidence" value="ECO:0007669"/>
    <property type="project" value="UniProtKB-UniRule"/>
</dbReference>
<dbReference type="InterPro" id="IPR009057">
    <property type="entry name" value="Homeodomain-like_sf"/>
</dbReference>
<organism evidence="4 5">
    <name type="scientific">SAR86 cluster bacterium</name>
    <dbReference type="NCBI Taxonomy" id="2030880"/>
    <lineage>
        <taxon>Bacteria</taxon>
        <taxon>Pseudomonadati</taxon>
        <taxon>Pseudomonadota</taxon>
        <taxon>Gammaproteobacteria</taxon>
        <taxon>SAR86 cluster</taxon>
    </lineage>
</organism>
<comment type="caution">
    <text evidence="4">The sequence shown here is derived from an EMBL/GenBank/DDBJ whole genome shotgun (WGS) entry which is preliminary data.</text>
</comment>
<feature type="domain" description="HTH tetR-type" evidence="3">
    <location>
        <begin position="1"/>
        <end position="56"/>
    </location>
</feature>
<gene>
    <name evidence="4" type="ORF">HQ497_09510</name>
</gene>
<protein>
    <submittedName>
        <fullName evidence="4">TetR/AcrR family transcriptional regulator</fullName>
    </submittedName>
</protein>
<evidence type="ECO:0000259" key="3">
    <source>
        <dbReference type="PROSITE" id="PS50977"/>
    </source>
</evidence>
<dbReference type="Proteomes" id="UP000754644">
    <property type="component" value="Unassembled WGS sequence"/>
</dbReference>
<accession>A0A972VYB8</accession>
<proteinExistence type="predicted"/>
<dbReference type="SUPFAM" id="SSF46689">
    <property type="entry name" value="Homeodomain-like"/>
    <property type="match status" value="1"/>
</dbReference>
<evidence type="ECO:0000313" key="5">
    <source>
        <dbReference type="Proteomes" id="UP000754644"/>
    </source>
</evidence>
<dbReference type="Pfam" id="PF00440">
    <property type="entry name" value="TetR_N"/>
    <property type="match status" value="1"/>
</dbReference>
<keyword evidence="1 2" id="KW-0238">DNA-binding</keyword>
<evidence type="ECO:0000256" key="1">
    <source>
        <dbReference type="ARBA" id="ARBA00023125"/>
    </source>
</evidence>
<name>A0A972VYB8_9GAMM</name>
<sequence length="189" mass="20583">MILAIAGKRLAAHGIRGLNIKDIAQDAGINHGTLLHHFGSAEGMRTALLTNLTEALIADMSAILNSDAPADTIFVELFRLMSQSGHNKLLAWRALEDAEDSPLTEGPSEKLIQQILDGVTRRIQGRDITLAQNIIFLALSSAVGWGICGPALKQSLGMSRTQQDQFPAWVSEQLPKLIQWTSQTLLDTY</sequence>